<accession>A0AAD9NN78</accession>
<evidence type="ECO:0000256" key="4">
    <source>
        <dbReference type="ARBA" id="ARBA00022679"/>
    </source>
</evidence>
<sequence length="483" mass="56194">MLVEGKVGHSNWSATITNPCVPLPPDTKKLPVCRRRRQCSWLVMTLLFADVFLYLRYSFTFYTYLGKMSPMDLFPVTCTADLLSKPRLVSEQKRTRNVKHITCQQILFGSGNETVYQVAREIMSAHPVTYIDDEQFVKLTSNCFDFRRRRGYHLSPLDQEEAQFSIAYNIIMHKHIEQVERLLRAIYRPQNVYCIHVDLNSPAEVHAGMASLARCFPNVFIASKLEYVIYGVFFRLQADINCMSDHVKQDDRWRYLINVAGEAFPLRTNAEIVKILKIYNGANDIEGIYGENILRSRYCCIMFEMEFKEVHSSNIPTGHKNPRLPHHIDFVRGSAYGIFSRAFVEFLLTDTKAKDLLQWSRKTYSPDAFYWSTLHHTYRNPHLHTPGAYSGIPDGKPWLASYTTWKGHKNKCFGKWVRGVCVFGIGDLPMLIKRKSLFANKFMLHVQHLAYECMEAFIEQRSICPPPFNDTYYRNLPFIIKQN</sequence>
<dbReference type="Pfam" id="PF02485">
    <property type="entry name" value="Branch"/>
    <property type="match status" value="1"/>
</dbReference>
<reference evidence="12" key="1">
    <citation type="journal article" date="2023" name="Mol. Biol. Evol.">
        <title>Third-Generation Sequencing Reveals the Adaptive Role of the Epigenome in Three Deep-Sea Polychaetes.</title>
        <authorList>
            <person name="Perez M."/>
            <person name="Aroh O."/>
            <person name="Sun Y."/>
            <person name="Lan Y."/>
            <person name="Juniper S.K."/>
            <person name="Young C.R."/>
            <person name="Angers B."/>
            <person name="Qian P.Y."/>
        </authorList>
    </citation>
    <scope>NUCLEOTIDE SEQUENCE</scope>
    <source>
        <strain evidence="12">R07B-5</strain>
    </source>
</reference>
<keyword evidence="5 11" id="KW-0812">Transmembrane</keyword>
<dbReference type="PANTHER" id="PTHR19297">
    <property type="entry name" value="GLYCOSYLTRANSFERASE 14 FAMILY MEMBER"/>
    <property type="match status" value="1"/>
</dbReference>
<dbReference type="EMBL" id="JAODUO010000787">
    <property type="protein sequence ID" value="KAK2174638.1"/>
    <property type="molecule type" value="Genomic_DNA"/>
</dbReference>
<dbReference type="InterPro" id="IPR003406">
    <property type="entry name" value="Glyco_trans_14"/>
</dbReference>
<protein>
    <recommendedName>
        <fullName evidence="14">Beta-1,3-galactosyl-O-glycosyl-glycoprotein beta-1,6-N-acetylglucosaminyltransferase</fullName>
    </recommendedName>
</protein>
<evidence type="ECO:0000256" key="10">
    <source>
        <dbReference type="ARBA" id="ARBA00038150"/>
    </source>
</evidence>
<keyword evidence="13" id="KW-1185">Reference proteome</keyword>
<keyword evidence="3" id="KW-0328">Glycosyltransferase</keyword>
<evidence type="ECO:0000313" key="13">
    <source>
        <dbReference type="Proteomes" id="UP001209878"/>
    </source>
</evidence>
<keyword evidence="4" id="KW-0808">Transferase</keyword>
<evidence type="ECO:0000256" key="8">
    <source>
        <dbReference type="ARBA" id="ARBA00023136"/>
    </source>
</evidence>
<keyword evidence="9" id="KW-0325">Glycoprotein</keyword>
<comment type="similarity">
    <text evidence="10">Belongs to the glycosyltransferase 14 family.</text>
</comment>
<evidence type="ECO:0000256" key="6">
    <source>
        <dbReference type="ARBA" id="ARBA00022968"/>
    </source>
</evidence>
<evidence type="ECO:0000256" key="7">
    <source>
        <dbReference type="ARBA" id="ARBA00022989"/>
    </source>
</evidence>
<keyword evidence="7 11" id="KW-1133">Transmembrane helix</keyword>
<evidence type="ECO:0000256" key="9">
    <source>
        <dbReference type="ARBA" id="ARBA00023180"/>
    </source>
</evidence>
<evidence type="ECO:0000313" key="12">
    <source>
        <dbReference type="EMBL" id="KAK2174638.1"/>
    </source>
</evidence>
<dbReference type="AlphaFoldDB" id="A0AAD9NN78"/>
<evidence type="ECO:0008006" key="14">
    <source>
        <dbReference type="Google" id="ProtNLM"/>
    </source>
</evidence>
<feature type="transmembrane region" description="Helical" evidence="11">
    <location>
        <begin position="39"/>
        <end position="59"/>
    </location>
</feature>
<dbReference type="GO" id="GO:0008375">
    <property type="term" value="F:acetylglucosaminyltransferase activity"/>
    <property type="evidence" value="ECO:0007669"/>
    <property type="project" value="TreeGrafter"/>
</dbReference>
<dbReference type="PANTHER" id="PTHR19297:SF181">
    <property type="entry name" value="PROTEIN XYLOSYLTRANSFERASE"/>
    <property type="match status" value="1"/>
</dbReference>
<keyword evidence="6" id="KW-0735">Signal-anchor</keyword>
<organism evidence="12 13">
    <name type="scientific">Ridgeia piscesae</name>
    <name type="common">Tubeworm</name>
    <dbReference type="NCBI Taxonomy" id="27915"/>
    <lineage>
        <taxon>Eukaryota</taxon>
        <taxon>Metazoa</taxon>
        <taxon>Spiralia</taxon>
        <taxon>Lophotrochozoa</taxon>
        <taxon>Annelida</taxon>
        <taxon>Polychaeta</taxon>
        <taxon>Sedentaria</taxon>
        <taxon>Canalipalpata</taxon>
        <taxon>Sabellida</taxon>
        <taxon>Siboglinidae</taxon>
        <taxon>Ridgeia</taxon>
    </lineage>
</organism>
<evidence type="ECO:0000256" key="1">
    <source>
        <dbReference type="ARBA" id="ARBA00004606"/>
    </source>
</evidence>
<comment type="pathway">
    <text evidence="2">Protein modification; protein glycosylation.</text>
</comment>
<comment type="subcellular location">
    <subcellularLocation>
        <location evidence="1">Membrane</location>
        <topology evidence="1">Single-pass type II membrane protein</topology>
    </subcellularLocation>
</comment>
<dbReference type="Proteomes" id="UP001209878">
    <property type="component" value="Unassembled WGS sequence"/>
</dbReference>
<keyword evidence="8 11" id="KW-0472">Membrane</keyword>
<dbReference type="GO" id="GO:0016020">
    <property type="term" value="C:membrane"/>
    <property type="evidence" value="ECO:0007669"/>
    <property type="project" value="UniProtKB-SubCell"/>
</dbReference>
<evidence type="ECO:0000256" key="11">
    <source>
        <dbReference type="SAM" id="Phobius"/>
    </source>
</evidence>
<evidence type="ECO:0000256" key="2">
    <source>
        <dbReference type="ARBA" id="ARBA00004922"/>
    </source>
</evidence>
<comment type="caution">
    <text evidence="12">The sequence shown here is derived from an EMBL/GenBank/DDBJ whole genome shotgun (WGS) entry which is preliminary data.</text>
</comment>
<gene>
    <name evidence="12" type="ORF">NP493_787g01024</name>
</gene>
<evidence type="ECO:0000256" key="5">
    <source>
        <dbReference type="ARBA" id="ARBA00022692"/>
    </source>
</evidence>
<name>A0AAD9NN78_RIDPI</name>
<evidence type="ECO:0000256" key="3">
    <source>
        <dbReference type="ARBA" id="ARBA00022676"/>
    </source>
</evidence>
<proteinExistence type="inferred from homology"/>